<accession>A0A285X891</accession>
<dbReference type="OrthoDB" id="1423590at2"/>
<keyword evidence="2" id="KW-1185">Reference proteome</keyword>
<proteinExistence type="predicted"/>
<dbReference type="Proteomes" id="UP000219193">
    <property type="component" value="Unassembled WGS sequence"/>
</dbReference>
<evidence type="ECO:0000313" key="2">
    <source>
        <dbReference type="Proteomes" id="UP000219193"/>
    </source>
</evidence>
<sequence length="449" mass="52676">MLFTSGTNLESSAIEFVDSNEKVTVFSAYMKLEELKKINRSKNIKRIVVRWEILDLCREVSDLEVYNYCLENNIILFRNTRLHMKAFWNDATTVIFGSANVTNRGIGEKGTYNYELNGLQKTIDIDSIQYFNQILRNSQLVSSSLYNRIVEEVERIGRIEDPQEPYVIKKGSESNQEKFLLSDLPMSRSTEDLFRTYSNPEKATPDDLIYAGHDLALYELPGGLNKLQFDEELKVKFNSHPFISALKQKIRHEQSMRYGGVLSWIQENTTTVPTPRSWEMKQELIVNILYHWICYFDDDFTWSTPKYSQVISYKMNYSNQLETILEHLNRDKARGNIAPHQVILLIAISNHVEKYRRQLLPLPQVKEIFDEIWLHKEQLFRSNNTDIVMPLKALQRAELIHLRITEDQIQGVRSYNQLREVVTDIELSNELFEILKSLRNPQEIIENHL</sequence>
<dbReference type="RefSeq" id="WP_097057350.1">
    <property type="nucleotide sequence ID" value="NZ_OCMF01000006.1"/>
</dbReference>
<reference evidence="2" key="1">
    <citation type="submission" date="2017-09" db="EMBL/GenBank/DDBJ databases">
        <authorList>
            <person name="Varghese N."/>
            <person name="Submissions S."/>
        </authorList>
    </citation>
    <scope>NUCLEOTIDE SEQUENCE [LARGE SCALE GENOMIC DNA]</scope>
    <source>
        <strain evidence="2">CGMCC 1.12641</strain>
    </source>
</reference>
<evidence type="ECO:0000313" key="1">
    <source>
        <dbReference type="EMBL" id="SOC81567.1"/>
    </source>
</evidence>
<dbReference type="AlphaFoldDB" id="A0A285X891"/>
<protein>
    <recommendedName>
        <fullName evidence="3">PLD phosphodiesterase domain-containing protein</fullName>
    </recommendedName>
</protein>
<evidence type="ECO:0008006" key="3">
    <source>
        <dbReference type="Google" id="ProtNLM"/>
    </source>
</evidence>
<gene>
    <name evidence="1" type="ORF">SAMN06296241_3146</name>
</gene>
<organism evidence="1 2">
    <name type="scientific">Salinimicrobium sediminis</name>
    <dbReference type="NCBI Taxonomy" id="1343891"/>
    <lineage>
        <taxon>Bacteria</taxon>
        <taxon>Pseudomonadati</taxon>
        <taxon>Bacteroidota</taxon>
        <taxon>Flavobacteriia</taxon>
        <taxon>Flavobacteriales</taxon>
        <taxon>Flavobacteriaceae</taxon>
        <taxon>Salinimicrobium</taxon>
    </lineage>
</organism>
<dbReference type="EMBL" id="OCMF01000006">
    <property type="protein sequence ID" value="SOC81567.1"/>
    <property type="molecule type" value="Genomic_DNA"/>
</dbReference>
<name>A0A285X891_9FLAO</name>
<dbReference type="Gene3D" id="3.30.870.10">
    <property type="entry name" value="Endonuclease Chain A"/>
    <property type="match status" value="1"/>
</dbReference>